<organism evidence="2 3">
    <name type="scientific">Microvirga makkahensis</name>
    <dbReference type="NCBI Taxonomy" id="1128670"/>
    <lineage>
        <taxon>Bacteria</taxon>
        <taxon>Pseudomonadati</taxon>
        <taxon>Pseudomonadota</taxon>
        <taxon>Alphaproteobacteria</taxon>
        <taxon>Hyphomicrobiales</taxon>
        <taxon>Methylobacteriaceae</taxon>
        <taxon>Microvirga</taxon>
    </lineage>
</organism>
<dbReference type="PROSITE" id="PS50206">
    <property type="entry name" value="RHODANESE_3"/>
    <property type="match status" value="1"/>
</dbReference>
<dbReference type="InterPro" id="IPR036873">
    <property type="entry name" value="Rhodanese-like_dom_sf"/>
</dbReference>
<dbReference type="AlphaFoldDB" id="A0A7X3MS35"/>
<name>A0A7X3MS35_9HYPH</name>
<dbReference type="OrthoDB" id="176845at2"/>
<reference evidence="2 3" key="2">
    <citation type="submission" date="2020-01" db="EMBL/GenBank/DDBJ databases">
        <title>Microvirga sp. nov., an arsenate reduction bacterium isolated from Tibet hotspring sediments.</title>
        <authorList>
            <person name="Xian W.-D."/>
            <person name="Li W.-J."/>
        </authorList>
    </citation>
    <scope>NUCLEOTIDE SEQUENCE [LARGE SCALE GENOMIC DNA]</scope>
    <source>
        <strain evidence="2 3">KCTC 23863</strain>
    </source>
</reference>
<dbReference type="InterPro" id="IPR022376">
    <property type="entry name" value="PQQ_CXXCW"/>
</dbReference>
<reference evidence="2 3" key="1">
    <citation type="submission" date="2019-12" db="EMBL/GenBank/DDBJ databases">
        <authorList>
            <person name="Yuan C.-G."/>
        </authorList>
    </citation>
    <scope>NUCLEOTIDE SEQUENCE [LARGE SCALE GENOMIC DNA]</scope>
    <source>
        <strain evidence="2 3">KCTC 23863</strain>
    </source>
</reference>
<dbReference type="CDD" id="cd00158">
    <property type="entry name" value="RHOD"/>
    <property type="match status" value="1"/>
</dbReference>
<dbReference type="Proteomes" id="UP000436483">
    <property type="component" value="Unassembled WGS sequence"/>
</dbReference>
<dbReference type="SUPFAM" id="SSF52821">
    <property type="entry name" value="Rhodanese/Cell cycle control phosphatase"/>
    <property type="match status" value="1"/>
</dbReference>
<gene>
    <name evidence="2" type="ORF">GR328_11480</name>
</gene>
<dbReference type="EMBL" id="WURB01000007">
    <property type="protein sequence ID" value="MXQ12075.1"/>
    <property type="molecule type" value="Genomic_DNA"/>
</dbReference>
<sequence length="189" mass="20989">MSRWRPAALALSSGIAGIITCIFPSPPSYAQHPPEPEGYRLGDYRSPTPKTLKGAVVIGTAEAERLWRNGSAAFIDVLPQPERPANLPADVLWRSPAHDSIPGALWLPNVGYGEIAVETEAYFRRGLDKASKGNFAYPLVFFCLRNCWMSWNAAKRALNYNYFVVYWYPEGTDGWTDAGLPVEKVQKSP</sequence>
<evidence type="ECO:0000313" key="3">
    <source>
        <dbReference type="Proteomes" id="UP000436483"/>
    </source>
</evidence>
<accession>A0A7X3MS35</accession>
<evidence type="ECO:0000313" key="2">
    <source>
        <dbReference type="EMBL" id="MXQ12075.1"/>
    </source>
</evidence>
<dbReference type="Gene3D" id="3.40.250.10">
    <property type="entry name" value="Rhodanese-like domain"/>
    <property type="match status" value="1"/>
</dbReference>
<dbReference type="NCBIfam" id="TIGR03865">
    <property type="entry name" value="PQQ_CXXCW"/>
    <property type="match status" value="1"/>
</dbReference>
<proteinExistence type="predicted"/>
<comment type="caution">
    <text evidence="2">The sequence shown here is derived from an EMBL/GenBank/DDBJ whole genome shotgun (WGS) entry which is preliminary data.</text>
</comment>
<feature type="domain" description="Rhodanese" evidence="1">
    <location>
        <begin position="138"/>
        <end position="184"/>
    </location>
</feature>
<dbReference type="RefSeq" id="WP_160884671.1">
    <property type="nucleotide sequence ID" value="NZ_WURB01000007.1"/>
</dbReference>
<dbReference type="InterPro" id="IPR001763">
    <property type="entry name" value="Rhodanese-like_dom"/>
</dbReference>
<keyword evidence="3" id="KW-1185">Reference proteome</keyword>
<protein>
    <submittedName>
        <fullName evidence="2">PQQ-dependent catabolism-associated CXXCW motif protein</fullName>
    </submittedName>
</protein>
<evidence type="ECO:0000259" key="1">
    <source>
        <dbReference type="PROSITE" id="PS50206"/>
    </source>
</evidence>